<accession>A0A4Z2F559</accession>
<evidence type="ECO:0000313" key="1">
    <source>
        <dbReference type="EMBL" id="TNN36287.1"/>
    </source>
</evidence>
<keyword evidence="2" id="KW-1185">Reference proteome</keyword>
<proteinExistence type="predicted"/>
<sequence length="68" mass="7379">MLSSITWKGLQPELEEMQEDSVVQSPVVSLVANQDSQYPLLVQSCLCTPPGLAIGVCWSHVGVSRCFS</sequence>
<comment type="caution">
    <text evidence="1">The sequence shown here is derived from an EMBL/GenBank/DDBJ whole genome shotgun (WGS) entry which is preliminary data.</text>
</comment>
<evidence type="ECO:0000313" key="2">
    <source>
        <dbReference type="Proteomes" id="UP000314294"/>
    </source>
</evidence>
<dbReference type="EMBL" id="SRLO01001636">
    <property type="protein sequence ID" value="TNN36287.1"/>
    <property type="molecule type" value="Genomic_DNA"/>
</dbReference>
<dbReference type="Proteomes" id="UP000314294">
    <property type="component" value="Unassembled WGS sequence"/>
</dbReference>
<organism evidence="1 2">
    <name type="scientific">Liparis tanakae</name>
    <name type="common">Tanaka's snailfish</name>
    <dbReference type="NCBI Taxonomy" id="230148"/>
    <lineage>
        <taxon>Eukaryota</taxon>
        <taxon>Metazoa</taxon>
        <taxon>Chordata</taxon>
        <taxon>Craniata</taxon>
        <taxon>Vertebrata</taxon>
        <taxon>Euteleostomi</taxon>
        <taxon>Actinopterygii</taxon>
        <taxon>Neopterygii</taxon>
        <taxon>Teleostei</taxon>
        <taxon>Neoteleostei</taxon>
        <taxon>Acanthomorphata</taxon>
        <taxon>Eupercaria</taxon>
        <taxon>Perciformes</taxon>
        <taxon>Cottioidei</taxon>
        <taxon>Cottales</taxon>
        <taxon>Liparidae</taxon>
        <taxon>Liparis</taxon>
    </lineage>
</organism>
<dbReference type="AlphaFoldDB" id="A0A4Z2F559"/>
<protein>
    <submittedName>
        <fullName evidence="1">Uncharacterized protein</fullName>
    </submittedName>
</protein>
<gene>
    <name evidence="1" type="ORF">EYF80_053544</name>
</gene>
<reference evidence="1 2" key="1">
    <citation type="submission" date="2019-03" db="EMBL/GenBank/DDBJ databases">
        <title>First draft genome of Liparis tanakae, snailfish: a comprehensive survey of snailfish specific genes.</title>
        <authorList>
            <person name="Kim W."/>
            <person name="Song I."/>
            <person name="Jeong J.-H."/>
            <person name="Kim D."/>
            <person name="Kim S."/>
            <person name="Ryu S."/>
            <person name="Song J.Y."/>
            <person name="Lee S.K."/>
        </authorList>
    </citation>
    <scope>NUCLEOTIDE SEQUENCE [LARGE SCALE GENOMIC DNA]</scope>
    <source>
        <tissue evidence="1">Muscle</tissue>
    </source>
</reference>
<name>A0A4Z2F559_9TELE</name>